<evidence type="ECO:0000256" key="3">
    <source>
        <dbReference type="ARBA" id="ARBA00023163"/>
    </source>
</evidence>
<dbReference type="InterPro" id="IPR000524">
    <property type="entry name" value="Tscrpt_reg_HTH_GntR"/>
</dbReference>
<dbReference type="GO" id="GO:0003677">
    <property type="term" value="F:DNA binding"/>
    <property type="evidence" value="ECO:0007669"/>
    <property type="project" value="UniProtKB-KW"/>
</dbReference>
<dbReference type="PANTHER" id="PTHR43537">
    <property type="entry name" value="TRANSCRIPTIONAL REGULATOR, GNTR FAMILY"/>
    <property type="match status" value="1"/>
</dbReference>
<dbReference type="Pfam" id="PF07729">
    <property type="entry name" value="FCD"/>
    <property type="match status" value="1"/>
</dbReference>
<evidence type="ECO:0000259" key="4">
    <source>
        <dbReference type="PROSITE" id="PS50949"/>
    </source>
</evidence>
<organism evidence="5 6">
    <name type="scientific">Roseovarius pacificus</name>
    <dbReference type="NCBI Taxonomy" id="337701"/>
    <lineage>
        <taxon>Bacteria</taxon>
        <taxon>Pseudomonadati</taxon>
        <taxon>Pseudomonadota</taxon>
        <taxon>Alphaproteobacteria</taxon>
        <taxon>Rhodobacterales</taxon>
        <taxon>Roseobacteraceae</taxon>
        <taxon>Roseovarius</taxon>
    </lineage>
</organism>
<dbReference type="SMART" id="SM00895">
    <property type="entry name" value="FCD"/>
    <property type="match status" value="1"/>
</dbReference>
<accession>A0A1M7A0V3</accession>
<dbReference type="SMART" id="SM00345">
    <property type="entry name" value="HTH_GNTR"/>
    <property type="match status" value="1"/>
</dbReference>
<dbReference type="InterPro" id="IPR011711">
    <property type="entry name" value="GntR_C"/>
</dbReference>
<keyword evidence="1" id="KW-0805">Transcription regulation</keyword>
<dbReference type="PROSITE" id="PS50949">
    <property type="entry name" value="HTH_GNTR"/>
    <property type="match status" value="1"/>
</dbReference>
<protein>
    <submittedName>
        <fullName evidence="5">DNA-binding transcriptional regulator, GntR family</fullName>
    </submittedName>
</protein>
<dbReference type="RefSeq" id="WP_073033843.1">
    <property type="nucleotide sequence ID" value="NZ_BMLR01000002.1"/>
</dbReference>
<evidence type="ECO:0000313" key="6">
    <source>
        <dbReference type="Proteomes" id="UP000183974"/>
    </source>
</evidence>
<keyword evidence="2 5" id="KW-0238">DNA-binding</keyword>
<evidence type="ECO:0000256" key="2">
    <source>
        <dbReference type="ARBA" id="ARBA00023125"/>
    </source>
</evidence>
<dbReference type="Pfam" id="PF00392">
    <property type="entry name" value="GntR"/>
    <property type="match status" value="1"/>
</dbReference>
<dbReference type="SUPFAM" id="SSF48008">
    <property type="entry name" value="GntR ligand-binding domain-like"/>
    <property type="match status" value="1"/>
</dbReference>
<proteinExistence type="predicted"/>
<keyword evidence="6" id="KW-1185">Reference proteome</keyword>
<gene>
    <name evidence="5" type="ORF">SAMN05444398_102128</name>
</gene>
<dbReference type="InterPro" id="IPR036388">
    <property type="entry name" value="WH-like_DNA-bd_sf"/>
</dbReference>
<feature type="domain" description="HTH gntR-type" evidence="4">
    <location>
        <begin position="13"/>
        <end position="80"/>
    </location>
</feature>
<evidence type="ECO:0000313" key="5">
    <source>
        <dbReference type="EMBL" id="SHL36290.1"/>
    </source>
</evidence>
<name>A0A1M7A0V3_9RHOB</name>
<sequence length="230" mass="25382">MGDTGDWAIDGTQTLREKTVAVLREALLNQVFKPGDKLVERTLADRTGVSRTSVREALRELEAEGLVTRESGKGVFVTRVSVSEAAQIYEARVILESATARLFAERAGPEALEALDRAIERAEATNQPAQAQLHARRLDEVSDVIMEGAGNEVTRQMAAVLRTRITFLRTITARVASSERRAETMGMLREISAAFHARDGAKAERLTRDYVKRSAAFAIDLLRKSRNDDA</sequence>
<dbReference type="STRING" id="337701.SAMN05444398_102128"/>
<dbReference type="InterPro" id="IPR008920">
    <property type="entry name" value="TF_FadR/GntR_C"/>
</dbReference>
<dbReference type="EMBL" id="FRBR01000002">
    <property type="protein sequence ID" value="SHL36290.1"/>
    <property type="molecule type" value="Genomic_DNA"/>
</dbReference>
<dbReference type="Gene3D" id="1.20.120.530">
    <property type="entry name" value="GntR ligand-binding domain-like"/>
    <property type="match status" value="1"/>
</dbReference>
<dbReference type="GO" id="GO:0003700">
    <property type="term" value="F:DNA-binding transcription factor activity"/>
    <property type="evidence" value="ECO:0007669"/>
    <property type="project" value="InterPro"/>
</dbReference>
<dbReference type="OrthoDB" id="7834120at2"/>
<reference evidence="5 6" key="1">
    <citation type="submission" date="2016-11" db="EMBL/GenBank/DDBJ databases">
        <authorList>
            <person name="Jaros S."/>
            <person name="Januszkiewicz K."/>
            <person name="Wedrychowicz H."/>
        </authorList>
    </citation>
    <scope>NUCLEOTIDE SEQUENCE [LARGE SCALE GENOMIC DNA]</scope>
    <source>
        <strain evidence="5 6">DSM 29589</strain>
    </source>
</reference>
<evidence type="ECO:0000256" key="1">
    <source>
        <dbReference type="ARBA" id="ARBA00023015"/>
    </source>
</evidence>
<dbReference type="SUPFAM" id="SSF46785">
    <property type="entry name" value="Winged helix' DNA-binding domain"/>
    <property type="match status" value="1"/>
</dbReference>
<keyword evidence="3" id="KW-0804">Transcription</keyword>
<dbReference type="Gene3D" id="1.10.10.10">
    <property type="entry name" value="Winged helix-like DNA-binding domain superfamily/Winged helix DNA-binding domain"/>
    <property type="match status" value="1"/>
</dbReference>
<dbReference type="PRINTS" id="PR00035">
    <property type="entry name" value="HTHGNTR"/>
</dbReference>
<dbReference type="PANTHER" id="PTHR43537:SF24">
    <property type="entry name" value="GLUCONATE OPERON TRANSCRIPTIONAL REPRESSOR"/>
    <property type="match status" value="1"/>
</dbReference>
<dbReference type="Proteomes" id="UP000183974">
    <property type="component" value="Unassembled WGS sequence"/>
</dbReference>
<dbReference type="CDD" id="cd07377">
    <property type="entry name" value="WHTH_GntR"/>
    <property type="match status" value="1"/>
</dbReference>
<dbReference type="AlphaFoldDB" id="A0A1M7A0V3"/>
<dbReference type="InterPro" id="IPR036390">
    <property type="entry name" value="WH_DNA-bd_sf"/>
</dbReference>